<name>A0A0A9WDT3_LYGHE</name>
<gene>
    <name evidence="1" type="primary">GIP_41</name>
    <name evidence="1" type="ORF">CM83_3727</name>
</gene>
<reference evidence="1" key="1">
    <citation type="journal article" date="2014" name="PLoS ONE">
        <title>Transcriptome-Based Identification of ABC Transporters in the Western Tarnished Plant Bug Lygus hesperus.</title>
        <authorList>
            <person name="Hull J.J."/>
            <person name="Chaney K."/>
            <person name="Geib S.M."/>
            <person name="Fabrick J.A."/>
            <person name="Brent C.S."/>
            <person name="Walsh D."/>
            <person name="Lavine L.C."/>
        </authorList>
    </citation>
    <scope>NUCLEOTIDE SEQUENCE</scope>
</reference>
<evidence type="ECO:0000313" key="1">
    <source>
        <dbReference type="EMBL" id="JAG03035.1"/>
    </source>
</evidence>
<feature type="non-terminal residue" evidence="1">
    <location>
        <position position="193"/>
    </location>
</feature>
<dbReference type="AlphaFoldDB" id="A0A0A9WDT3"/>
<sequence>MATQIVVPGLKQFNGIGFGNWSFRLKLQLEQNGVLEIVEKESDIKPEETTKLTDFKKKDLIARDIIVKWLDDRILTTIKHKSTAREMYKALEETYVRKGLSAQVSIRRELTGMKFRNGSLREFLELFESRVGEFEAAGGAMSEAEVISQLLSAMPDTYQTVTTAIDIAFTHDNSKVTLQFVKNRLLQEENRVG</sequence>
<organism evidence="1">
    <name type="scientific">Lygus hesperus</name>
    <name type="common">Western plant bug</name>
    <dbReference type="NCBI Taxonomy" id="30085"/>
    <lineage>
        <taxon>Eukaryota</taxon>
        <taxon>Metazoa</taxon>
        <taxon>Ecdysozoa</taxon>
        <taxon>Arthropoda</taxon>
        <taxon>Hexapoda</taxon>
        <taxon>Insecta</taxon>
        <taxon>Pterygota</taxon>
        <taxon>Neoptera</taxon>
        <taxon>Paraneoptera</taxon>
        <taxon>Hemiptera</taxon>
        <taxon>Heteroptera</taxon>
        <taxon>Panheteroptera</taxon>
        <taxon>Cimicomorpha</taxon>
        <taxon>Miridae</taxon>
        <taxon>Mirini</taxon>
        <taxon>Lygus</taxon>
    </lineage>
</organism>
<dbReference type="EMBL" id="GBHO01040569">
    <property type="protein sequence ID" value="JAG03035.1"/>
    <property type="molecule type" value="Transcribed_RNA"/>
</dbReference>
<accession>A0A0A9WDT3</accession>
<proteinExistence type="predicted"/>
<dbReference type="Pfam" id="PF14223">
    <property type="entry name" value="Retrotran_gag_2"/>
    <property type="match status" value="1"/>
</dbReference>
<reference evidence="1" key="2">
    <citation type="submission" date="2014-07" db="EMBL/GenBank/DDBJ databases">
        <authorList>
            <person name="Hull J."/>
        </authorList>
    </citation>
    <scope>NUCLEOTIDE SEQUENCE</scope>
</reference>
<protein>
    <submittedName>
        <fullName evidence="1">Copia protein</fullName>
    </submittedName>
</protein>